<evidence type="ECO:0000313" key="2">
    <source>
        <dbReference type="EMBL" id="ASB39621.1"/>
    </source>
</evidence>
<name>A0ABM6L318_9FIRM</name>
<evidence type="ECO:0000259" key="1">
    <source>
        <dbReference type="Pfam" id="PF13349"/>
    </source>
</evidence>
<protein>
    <recommendedName>
        <fullName evidence="1">DUF4097 domain-containing protein</fullName>
    </recommendedName>
</protein>
<accession>A0ABM6L318</accession>
<gene>
    <name evidence="2" type="ORF">ADH66_02460</name>
</gene>
<feature type="domain" description="DUF4097" evidence="1">
    <location>
        <begin position="68"/>
        <end position="335"/>
    </location>
</feature>
<sequence length="340" mass="36036">MAASKGGREMKLKKSQIFTITACALAALFFASVLAIGLAAEPDRSVNTKIARGHENALVIDPAEEEIDSLDISWLTGPVTVGISPDNKIHVTERSAKAIDEADRMKVETGSGALKIRWDGQWFRKFFNVNLGWFGQKDKELEVLLPRELMVELVTLDVSNTSGDMSVAGCKSEDMSVSTVSGSLSLSSCSAERMEVNTVSGEAFLNEISATESLTVNTVSGVMELAGVDSEALTLDTVSGGCKLDGQVQELNVSTISGDISASLSAEPLDVDMDSVSGRLTLELPPAAGFTVEHDSVSGSFRSDFPTEDLGGGRVRCGSGGAEIRMNTTSGGMEIKRRDI</sequence>
<evidence type="ECO:0000313" key="3">
    <source>
        <dbReference type="Proteomes" id="UP000196710"/>
    </source>
</evidence>
<reference evidence="3" key="1">
    <citation type="submission" date="2017-05" db="EMBL/GenBank/DDBJ databases">
        <title>Improved OligoMM genomes.</title>
        <authorList>
            <person name="Garzetti D."/>
        </authorList>
    </citation>
    <scope>NUCLEOTIDE SEQUENCE [LARGE SCALE GENOMIC DNA]</scope>
    <source>
        <strain evidence="3">KB18</strain>
    </source>
</reference>
<proteinExistence type="predicted"/>
<keyword evidence="3" id="KW-1185">Reference proteome</keyword>
<dbReference type="InterPro" id="IPR025164">
    <property type="entry name" value="Toastrack_DUF4097"/>
</dbReference>
<dbReference type="EMBL" id="CP021422">
    <property type="protein sequence ID" value="ASB39621.1"/>
    <property type="molecule type" value="Genomic_DNA"/>
</dbReference>
<dbReference type="Proteomes" id="UP000196710">
    <property type="component" value="Chromosome"/>
</dbReference>
<organism evidence="2 3">
    <name type="scientific">Acutalibacter muris</name>
    <dbReference type="NCBI Taxonomy" id="1796620"/>
    <lineage>
        <taxon>Bacteria</taxon>
        <taxon>Bacillati</taxon>
        <taxon>Bacillota</taxon>
        <taxon>Clostridia</taxon>
        <taxon>Eubacteriales</taxon>
        <taxon>Acutalibacteraceae</taxon>
        <taxon>Acutalibacter</taxon>
    </lineage>
</organism>
<dbReference type="Pfam" id="PF13349">
    <property type="entry name" value="DUF4097"/>
    <property type="match status" value="1"/>
</dbReference>